<keyword evidence="3" id="KW-1185">Reference proteome</keyword>
<comment type="caution">
    <text evidence="2">The sequence shown here is derived from an EMBL/GenBank/DDBJ whole genome shotgun (WGS) entry which is preliminary data.</text>
</comment>
<feature type="compositionally biased region" description="Basic and acidic residues" evidence="1">
    <location>
        <begin position="199"/>
        <end position="220"/>
    </location>
</feature>
<protein>
    <recommendedName>
        <fullName evidence="4">Reverse transcriptase zinc-binding domain-containing protein</fullName>
    </recommendedName>
</protein>
<proteinExistence type="predicted"/>
<organism evidence="2 3">
    <name type="scientific">Gossypium trilobum</name>
    <dbReference type="NCBI Taxonomy" id="34281"/>
    <lineage>
        <taxon>Eukaryota</taxon>
        <taxon>Viridiplantae</taxon>
        <taxon>Streptophyta</taxon>
        <taxon>Embryophyta</taxon>
        <taxon>Tracheophyta</taxon>
        <taxon>Spermatophyta</taxon>
        <taxon>Magnoliopsida</taxon>
        <taxon>eudicotyledons</taxon>
        <taxon>Gunneridae</taxon>
        <taxon>Pentapetalae</taxon>
        <taxon>rosids</taxon>
        <taxon>malvids</taxon>
        <taxon>Malvales</taxon>
        <taxon>Malvaceae</taxon>
        <taxon>Malvoideae</taxon>
        <taxon>Gossypium</taxon>
    </lineage>
</organism>
<dbReference type="AlphaFoldDB" id="A0A7J9EU05"/>
<sequence length="220" mass="25331">MEAFVAVYEIEAFVMIYEVGLSKERKALVENEERNAFMVHTNKWPLWQPSEGNASVNFEKDCPQYGAKEETLIHALKDCPIAWTILTLYGLDNRLLVGDYPHCINWIEDGKEDDARVVWERAQTLCHDFRIHNFVNNPMLPITPGGLRRVWDDSVAVLDRQRVKGIKTAVEEFQKKWKESDNLFFPSKPKPTTPTPIEKANDEGGEDIKESVDPPTREND</sequence>
<feature type="region of interest" description="Disordered" evidence="1">
    <location>
        <begin position="182"/>
        <end position="220"/>
    </location>
</feature>
<evidence type="ECO:0000256" key="1">
    <source>
        <dbReference type="SAM" id="MobiDB-lite"/>
    </source>
</evidence>
<gene>
    <name evidence="2" type="ORF">Gotri_011343</name>
</gene>
<evidence type="ECO:0008006" key="4">
    <source>
        <dbReference type="Google" id="ProtNLM"/>
    </source>
</evidence>
<accession>A0A7J9EU05</accession>
<evidence type="ECO:0000313" key="2">
    <source>
        <dbReference type="EMBL" id="MBA0776338.1"/>
    </source>
</evidence>
<name>A0A7J9EU05_9ROSI</name>
<dbReference type="EMBL" id="JABEZW010000009">
    <property type="protein sequence ID" value="MBA0776338.1"/>
    <property type="molecule type" value="Genomic_DNA"/>
</dbReference>
<dbReference type="Proteomes" id="UP000593568">
    <property type="component" value="Unassembled WGS sequence"/>
</dbReference>
<reference evidence="2 3" key="1">
    <citation type="journal article" date="2019" name="Genome Biol. Evol.">
        <title>Insights into the evolution of the New World diploid cottons (Gossypium, subgenus Houzingenia) based on genome sequencing.</title>
        <authorList>
            <person name="Grover C.E."/>
            <person name="Arick M.A. 2nd"/>
            <person name="Thrash A."/>
            <person name="Conover J.L."/>
            <person name="Sanders W.S."/>
            <person name="Peterson D.G."/>
            <person name="Frelichowski J.E."/>
            <person name="Scheffler J.A."/>
            <person name="Scheffler B.E."/>
            <person name="Wendel J.F."/>
        </authorList>
    </citation>
    <scope>NUCLEOTIDE SEQUENCE [LARGE SCALE GENOMIC DNA]</scope>
    <source>
        <strain evidence="2">8</strain>
        <tissue evidence="2">Leaf</tissue>
    </source>
</reference>
<evidence type="ECO:0000313" key="3">
    <source>
        <dbReference type="Proteomes" id="UP000593568"/>
    </source>
</evidence>